<dbReference type="AlphaFoldDB" id="A0A0G1AXL4"/>
<sequence>MHTVTVTPDEVKKIGKLANLKLQDNEVNLFAEQFTKTIEVVNHLNEIDTTNVSATYQVNGLSNVTRADEVDMSRVLPQTTALREAKKTHQGFFVVERLIDSDAEELI</sequence>
<dbReference type="GO" id="GO:0006450">
    <property type="term" value="P:regulation of translational fidelity"/>
    <property type="evidence" value="ECO:0007669"/>
    <property type="project" value="InterPro"/>
</dbReference>
<feature type="non-terminal residue" evidence="1">
    <location>
        <position position="1"/>
    </location>
</feature>
<dbReference type="InterPro" id="IPR003837">
    <property type="entry name" value="GatC"/>
</dbReference>
<proteinExistence type="inferred from homology"/>
<dbReference type="GO" id="GO:0070681">
    <property type="term" value="P:glutaminyl-tRNAGln biosynthesis via transamidation"/>
    <property type="evidence" value="ECO:0007669"/>
    <property type="project" value="TreeGrafter"/>
</dbReference>
<dbReference type="PANTHER" id="PTHR15004">
    <property type="entry name" value="GLUTAMYL-TRNA(GLN) AMIDOTRANSFERASE SUBUNIT C, MITOCHONDRIAL"/>
    <property type="match status" value="1"/>
</dbReference>
<dbReference type="EMBL" id="LCED01000033">
    <property type="protein sequence ID" value="KKS65767.1"/>
    <property type="molecule type" value="Genomic_DNA"/>
</dbReference>
<dbReference type="GO" id="GO:0016740">
    <property type="term" value="F:transferase activity"/>
    <property type="evidence" value="ECO:0007669"/>
    <property type="project" value="UniProtKB-KW"/>
</dbReference>
<dbReference type="Proteomes" id="UP000033848">
    <property type="component" value="Unassembled WGS sequence"/>
</dbReference>
<comment type="caution">
    <text evidence="1">The sequence shown here is derived from an EMBL/GenBank/DDBJ whole genome shotgun (WGS) entry which is preliminary data.</text>
</comment>
<dbReference type="Pfam" id="PF02686">
    <property type="entry name" value="GatC"/>
    <property type="match status" value="1"/>
</dbReference>
<organism evidence="1 2">
    <name type="scientific">candidate division WWE3 bacterium GW2011_GWB1_42_6</name>
    <dbReference type="NCBI Taxonomy" id="1619115"/>
    <lineage>
        <taxon>Bacteria</taxon>
        <taxon>Katanobacteria</taxon>
    </lineage>
</organism>
<name>A0A0G1AXL4_UNCKA</name>
<dbReference type="NCBIfam" id="TIGR00135">
    <property type="entry name" value="gatC"/>
    <property type="match status" value="1"/>
</dbReference>
<dbReference type="InterPro" id="IPR036113">
    <property type="entry name" value="Asp/Glu-ADT_sf_sub_c"/>
</dbReference>
<dbReference type="HAMAP" id="MF_00122">
    <property type="entry name" value="GatC"/>
    <property type="match status" value="1"/>
</dbReference>
<accession>A0A0G1AXL4</accession>
<evidence type="ECO:0000313" key="1">
    <source>
        <dbReference type="EMBL" id="KKS65767.1"/>
    </source>
</evidence>
<dbReference type="Gene3D" id="1.10.20.60">
    <property type="entry name" value="Glu-tRNAGln amidotransferase C subunit, N-terminal domain"/>
    <property type="match status" value="1"/>
</dbReference>
<reference evidence="1 2" key="1">
    <citation type="journal article" date="2015" name="Nature">
        <title>rRNA introns, odd ribosomes, and small enigmatic genomes across a large radiation of phyla.</title>
        <authorList>
            <person name="Brown C.T."/>
            <person name="Hug L.A."/>
            <person name="Thomas B.C."/>
            <person name="Sharon I."/>
            <person name="Castelle C.J."/>
            <person name="Singh A."/>
            <person name="Wilkins M.J."/>
            <person name="Williams K.H."/>
            <person name="Banfield J.F."/>
        </authorList>
    </citation>
    <scope>NUCLEOTIDE SEQUENCE [LARGE SCALE GENOMIC DNA]</scope>
</reference>
<dbReference type="SUPFAM" id="SSF141000">
    <property type="entry name" value="Glu-tRNAGln amidotransferase C subunit"/>
    <property type="match status" value="1"/>
</dbReference>
<gene>
    <name evidence="1" type="ORF">UV35_C0033G0001</name>
</gene>
<dbReference type="PANTHER" id="PTHR15004:SF0">
    <property type="entry name" value="GLUTAMYL-TRNA(GLN) AMIDOTRANSFERASE SUBUNIT C, MITOCHONDRIAL"/>
    <property type="match status" value="1"/>
</dbReference>
<evidence type="ECO:0000313" key="2">
    <source>
        <dbReference type="Proteomes" id="UP000033848"/>
    </source>
</evidence>
<protein>
    <submittedName>
        <fullName evidence="1">Aspartyl/glutamyl-tRNA(Asn/Gln) amidotransferase subunit C</fullName>
    </submittedName>
</protein>
<keyword evidence="1" id="KW-0808">Transferase</keyword>